<dbReference type="SUPFAM" id="SSF53756">
    <property type="entry name" value="UDP-Glycosyltransferase/glycogen phosphorylase"/>
    <property type="match status" value="1"/>
</dbReference>
<dbReference type="GO" id="GO:0047355">
    <property type="term" value="F:CDP-glycerol glycerophosphotransferase activity"/>
    <property type="evidence" value="ECO:0007669"/>
    <property type="project" value="InterPro"/>
</dbReference>
<evidence type="ECO:0000256" key="3">
    <source>
        <dbReference type="ARBA" id="ARBA00022475"/>
    </source>
</evidence>
<evidence type="ECO:0000256" key="4">
    <source>
        <dbReference type="ARBA" id="ARBA00022679"/>
    </source>
</evidence>
<dbReference type="GO" id="GO:0019350">
    <property type="term" value="P:teichoic acid biosynthetic process"/>
    <property type="evidence" value="ECO:0007669"/>
    <property type="project" value="UniProtKB-KW"/>
</dbReference>
<dbReference type="RefSeq" id="WP_002868242.1">
    <property type="nucleotide sequence ID" value="NZ_CP019965.1"/>
</dbReference>
<reference evidence="7" key="1">
    <citation type="journal article" date="2015" name="PLoS ONE">
        <title>Updated Campylobacter jejuni Capsule PCR Multiplex Typing System and Its Application to Clinical Isolates from South and Southeast Asia.</title>
        <authorList>
            <person name="Poly F."/>
            <person name="Serichantalergs O."/>
            <person name="Kuroiwa J."/>
            <person name="Pootong P."/>
            <person name="Mason C."/>
            <person name="Guerry P."/>
            <person name="Parker C.T."/>
        </authorList>
    </citation>
    <scope>NUCLEOTIDE SEQUENCE</scope>
    <source>
        <strain evidence="7">HS05</strain>
    </source>
</reference>
<dbReference type="EMBL" id="KT868843">
    <property type="protein sequence ID" value="ALT31874.1"/>
    <property type="molecule type" value="Genomic_DNA"/>
</dbReference>
<keyword evidence="3" id="KW-1003">Cell membrane</keyword>
<keyword evidence="6" id="KW-0472">Membrane</keyword>
<keyword evidence="5" id="KW-0777">Teichoic acid biosynthesis</keyword>
<dbReference type="InterPro" id="IPR007554">
    <property type="entry name" value="Glycerophosphate_synth"/>
</dbReference>
<sequence length="349" mass="41559">MFLQLKCIIFQLIYCILYIFNFKKNMISIIYSDSSTLYSNLREIEKQFILWNIKYKIILNNKSINNIKSIASSSVIIIDQSNYFLSHIKLFSSTKVIQLWHGGGLYKKVAFDKTNYFKKNARIHRNISFLNISDEKLTKEYSRMFNVGKKNIISYGLPRTDLLFKRNSVEDKKNFFLLYPQINGKKICLYAPTFRENKHFKRNLKCFDIEKINKQLEDYVIIYRSHPTLKYNNNNIINVSDLELDFVLSISDILISDYSSIIFDYSFFRRPIVLFVPDLEEYFVQKKQLYYHPCELVGDENVCYKQEELIKFIKQAVYKIDLWKSFMANCRGNSCQEVVKFIISLQNKD</sequence>
<evidence type="ECO:0000256" key="2">
    <source>
        <dbReference type="ARBA" id="ARBA00010488"/>
    </source>
</evidence>
<comment type="similarity">
    <text evidence="2">Belongs to the CDP-glycerol glycerophosphotransferase family.</text>
</comment>
<dbReference type="SMR" id="A0A0U3BG19"/>
<proteinExistence type="inferred from homology"/>
<evidence type="ECO:0000256" key="1">
    <source>
        <dbReference type="ARBA" id="ARBA00004202"/>
    </source>
</evidence>
<protein>
    <submittedName>
        <fullName evidence="7">CDP-glycerol:poly(Glycerophosphate) glycerophosphotransferase</fullName>
    </submittedName>
</protein>
<name>A0A0U3BG19_CAMJU</name>
<evidence type="ECO:0000256" key="5">
    <source>
        <dbReference type="ARBA" id="ARBA00022944"/>
    </source>
</evidence>
<comment type="subcellular location">
    <subcellularLocation>
        <location evidence="1">Cell membrane</location>
        <topology evidence="1">Peripheral membrane protein</topology>
    </subcellularLocation>
</comment>
<dbReference type="Pfam" id="PF04464">
    <property type="entry name" value="Glyphos_transf"/>
    <property type="match status" value="1"/>
</dbReference>
<evidence type="ECO:0000256" key="6">
    <source>
        <dbReference type="ARBA" id="ARBA00023136"/>
    </source>
</evidence>
<dbReference type="GO" id="GO:0005886">
    <property type="term" value="C:plasma membrane"/>
    <property type="evidence" value="ECO:0007669"/>
    <property type="project" value="UniProtKB-SubCell"/>
</dbReference>
<organism evidence="7">
    <name type="scientific">Campylobacter jejuni</name>
    <dbReference type="NCBI Taxonomy" id="197"/>
    <lineage>
        <taxon>Bacteria</taxon>
        <taxon>Pseudomonadati</taxon>
        <taxon>Campylobacterota</taxon>
        <taxon>Epsilonproteobacteria</taxon>
        <taxon>Campylobacterales</taxon>
        <taxon>Campylobacteraceae</taxon>
        <taxon>Campylobacter</taxon>
    </lineage>
</organism>
<evidence type="ECO:0000313" key="7">
    <source>
        <dbReference type="EMBL" id="ALT31874.1"/>
    </source>
</evidence>
<dbReference type="InterPro" id="IPR051612">
    <property type="entry name" value="Teichoic_Acid_Biosynth"/>
</dbReference>
<dbReference type="Gene3D" id="3.40.50.11820">
    <property type="match status" value="1"/>
</dbReference>
<dbReference type="PANTHER" id="PTHR37316:SF3">
    <property type="entry name" value="TEICHOIC ACID GLYCEROL-PHOSPHATE TRANSFERASE"/>
    <property type="match status" value="1"/>
</dbReference>
<accession>A0A0U3BG19</accession>
<dbReference type="PANTHER" id="PTHR37316">
    <property type="entry name" value="TEICHOIC ACID GLYCEROL-PHOSPHATE PRIMASE"/>
    <property type="match status" value="1"/>
</dbReference>
<dbReference type="InterPro" id="IPR043148">
    <property type="entry name" value="TagF_C"/>
</dbReference>
<keyword evidence="4 7" id="KW-0808">Transferase</keyword>
<dbReference type="InterPro" id="IPR043149">
    <property type="entry name" value="TagF_N"/>
</dbReference>
<dbReference type="AlphaFoldDB" id="A0A0U3BG19"/>
<dbReference type="Gene3D" id="3.40.50.12580">
    <property type="match status" value="1"/>
</dbReference>